<reference evidence="9" key="1">
    <citation type="submission" date="2017-09" db="EMBL/GenBank/DDBJ databases">
        <authorList>
            <person name="Varghese N."/>
            <person name="Submissions S."/>
        </authorList>
    </citation>
    <scope>NUCLEOTIDE SEQUENCE [LARGE SCALE GENOMIC DNA]</scope>
    <source>
        <strain evidence="9">JKS000234</strain>
    </source>
</reference>
<evidence type="ECO:0000313" key="8">
    <source>
        <dbReference type="EMBL" id="SOD38942.1"/>
    </source>
</evidence>
<evidence type="ECO:0000313" key="9">
    <source>
        <dbReference type="Proteomes" id="UP000219271"/>
    </source>
</evidence>
<dbReference type="GO" id="GO:0032259">
    <property type="term" value="P:methylation"/>
    <property type="evidence" value="ECO:0007669"/>
    <property type="project" value="UniProtKB-KW"/>
</dbReference>
<dbReference type="CDD" id="cd02440">
    <property type="entry name" value="AdoMet_MTases"/>
    <property type="match status" value="1"/>
</dbReference>
<dbReference type="InterPro" id="IPR022642">
    <property type="entry name" value="CheR_C"/>
</dbReference>
<keyword evidence="4 5" id="KW-0949">S-adenosyl-L-methionine</keyword>
<dbReference type="Gene3D" id="1.10.155.10">
    <property type="entry name" value="Chemotaxis receptor methyltransferase CheR, N-terminal domain"/>
    <property type="match status" value="1"/>
</dbReference>
<feature type="binding site" evidence="6">
    <location>
        <position position="88"/>
    </location>
    <ligand>
        <name>S-adenosyl-L-methionine</name>
        <dbReference type="ChEBI" id="CHEBI:59789"/>
    </ligand>
</feature>
<dbReference type="Pfam" id="PF01739">
    <property type="entry name" value="CheR"/>
    <property type="match status" value="1"/>
</dbReference>
<dbReference type="EC" id="2.1.1.80" evidence="5"/>
<dbReference type="InterPro" id="IPR026024">
    <property type="entry name" value="Chemotaxis_MeTrfase_CheR"/>
</dbReference>
<feature type="binding site" evidence="6">
    <location>
        <position position="94"/>
    </location>
    <ligand>
        <name>S-adenosyl-L-methionine</name>
        <dbReference type="ChEBI" id="CHEBI:59789"/>
    </ligand>
</feature>
<evidence type="ECO:0000256" key="6">
    <source>
        <dbReference type="PIRSR" id="PIRSR000410-1"/>
    </source>
</evidence>
<evidence type="ECO:0000256" key="5">
    <source>
        <dbReference type="PIRNR" id="PIRNR000410"/>
    </source>
</evidence>
<dbReference type="PIRSF" id="PIRSF000410">
    <property type="entry name" value="CheR"/>
    <property type="match status" value="1"/>
</dbReference>
<dbReference type="PANTHER" id="PTHR24422:SF19">
    <property type="entry name" value="CHEMOTAXIS PROTEIN METHYLTRANSFERASE"/>
    <property type="match status" value="1"/>
</dbReference>
<sequence length="285" mass="32594">MSLITSNSARLLRHQLILSDGELARFGKLIYRRAGIVVNAHKREMIFNRLSRRVHELALNNFSEYAQILESHPEHPEWQTFINALTTNLTSFFREAHHFPVLAQHAHQRRNGYRVWCTAASTGEEPCSIAMTLNETLGASLSGPRIWASDIDTDVLARAEAGVYRLSDLDTLSLMQKRHYFLRGSGENSEMVKVKRELLASINYLQLNLLDANWASVPESVDAIFCRNVMIYFDAPTQERLLQRFARMLKPGGLLFVGHSEHFNYPNIPLRLRGQSVYEVLESRA</sequence>
<proteinExistence type="predicted"/>
<comment type="function">
    <text evidence="5">Methylation of the membrane-bound methyl-accepting chemotaxis proteins (MCP) to form gamma-glutamyl methyl ester residues in MCP.</text>
</comment>
<feature type="binding site" evidence="6">
    <location>
        <position position="90"/>
    </location>
    <ligand>
        <name>S-adenosyl-L-methionine</name>
        <dbReference type="ChEBI" id="CHEBI:59789"/>
    </ligand>
</feature>
<dbReference type="AlphaFoldDB" id="A0A286BXT0"/>
<dbReference type="Pfam" id="PF03705">
    <property type="entry name" value="CheR_N"/>
    <property type="match status" value="1"/>
</dbReference>
<dbReference type="GO" id="GO:0008983">
    <property type="term" value="F:protein-glutamate O-methyltransferase activity"/>
    <property type="evidence" value="ECO:0007669"/>
    <property type="project" value="UniProtKB-EC"/>
</dbReference>
<protein>
    <recommendedName>
        <fullName evidence="5">Chemotaxis protein methyltransferase</fullName>
        <ecNumber evidence="5">2.1.1.80</ecNumber>
    </recommendedName>
</protein>
<organism evidence="8 9">
    <name type="scientific">Candidatus Pantoea floridensis</name>
    <dbReference type="NCBI Taxonomy" id="1938870"/>
    <lineage>
        <taxon>Bacteria</taxon>
        <taxon>Pseudomonadati</taxon>
        <taxon>Pseudomonadota</taxon>
        <taxon>Gammaproteobacteria</taxon>
        <taxon>Enterobacterales</taxon>
        <taxon>Erwiniaceae</taxon>
        <taxon>Pantoea</taxon>
    </lineage>
</organism>
<name>A0A286BXT0_9GAMM</name>
<feature type="binding site" evidence="6">
    <location>
        <position position="150"/>
    </location>
    <ligand>
        <name>S-adenosyl-L-methionine</name>
        <dbReference type="ChEBI" id="CHEBI:59789"/>
    </ligand>
</feature>
<dbReference type="SUPFAM" id="SSF53335">
    <property type="entry name" value="S-adenosyl-L-methionine-dependent methyltransferases"/>
    <property type="match status" value="1"/>
</dbReference>
<dbReference type="Gene3D" id="3.40.50.150">
    <property type="entry name" value="Vaccinia Virus protein VP39"/>
    <property type="match status" value="1"/>
</dbReference>
<dbReference type="InterPro" id="IPR022641">
    <property type="entry name" value="CheR_N"/>
</dbReference>
<feature type="binding site" evidence="6">
    <location>
        <position position="125"/>
    </location>
    <ligand>
        <name>S-adenosyl-L-methionine</name>
        <dbReference type="ChEBI" id="CHEBI:59789"/>
    </ligand>
</feature>
<dbReference type="Proteomes" id="UP000219271">
    <property type="component" value="Unassembled WGS sequence"/>
</dbReference>
<accession>A0A286BXT0</accession>
<keyword evidence="9" id="KW-1185">Reference proteome</keyword>
<evidence type="ECO:0000256" key="3">
    <source>
        <dbReference type="ARBA" id="ARBA00022679"/>
    </source>
</evidence>
<feature type="binding site" evidence="6">
    <location>
        <begin position="208"/>
        <end position="209"/>
    </location>
    <ligand>
        <name>S-adenosyl-L-methionine</name>
        <dbReference type="ChEBI" id="CHEBI:59789"/>
    </ligand>
</feature>
<feature type="domain" description="CheR-type methyltransferase" evidence="7">
    <location>
        <begin position="11"/>
        <end position="283"/>
    </location>
</feature>
<dbReference type="PROSITE" id="PS50123">
    <property type="entry name" value="CHER"/>
    <property type="match status" value="1"/>
</dbReference>
<dbReference type="RefSeq" id="WP_097096802.1">
    <property type="nucleotide sequence ID" value="NZ_OCMY01000001.1"/>
</dbReference>
<dbReference type="SMART" id="SM00138">
    <property type="entry name" value="MeTrc"/>
    <property type="match status" value="1"/>
</dbReference>
<evidence type="ECO:0000256" key="1">
    <source>
        <dbReference type="ARBA" id="ARBA00001541"/>
    </source>
</evidence>
<dbReference type="PRINTS" id="PR00996">
    <property type="entry name" value="CHERMTFRASE"/>
</dbReference>
<evidence type="ECO:0000256" key="2">
    <source>
        <dbReference type="ARBA" id="ARBA00022603"/>
    </source>
</evidence>
<keyword evidence="2 5" id="KW-0489">Methyltransferase</keyword>
<dbReference type="PANTHER" id="PTHR24422">
    <property type="entry name" value="CHEMOTAXIS PROTEIN METHYLTRANSFERASE"/>
    <property type="match status" value="1"/>
</dbReference>
<dbReference type="SUPFAM" id="SSF47757">
    <property type="entry name" value="Chemotaxis receptor methyltransferase CheR, N-terminal domain"/>
    <property type="match status" value="1"/>
</dbReference>
<keyword evidence="3 5" id="KW-0808">Transferase</keyword>
<evidence type="ECO:0000256" key="4">
    <source>
        <dbReference type="ARBA" id="ARBA00022691"/>
    </source>
</evidence>
<dbReference type="EMBL" id="OCMY01000001">
    <property type="protein sequence ID" value="SOD38942.1"/>
    <property type="molecule type" value="Genomic_DNA"/>
</dbReference>
<comment type="catalytic activity">
    <reaction evidence="1 5">
        <text>L-glutamyl-[protein] + S-adenosyl-L-methionine = [protein]-L-glutamate 5-O-methyl ester + S-adenosyl-L-homocysteine</text>
        <dbReference type="Rhea" id="RHEA:24452"/>
        <dbReference type="Rhea" id="RHEA-COMP:10208"/>
        <dbReference type="Rhea" id="RHEA-COMP:10311"/>
        <dbReference type="ChEBI" id="CHEBI:29973"/>
        <dbReference type="ChEBI" id="CHEBI:57856"/>
        <dbReference type="ChEBI" id="CHEBI:59789"/>
        <dbReference type="ChEBI" id="CHEBI:82795"/>
        <dbReference type="EC" id="2.1.1.80"/>
    </reaction>
</comment>
<dbReference type="InterPro" id="IPR000780">
    <property type="entry name" value="CheR_MeTrfase"/>
</dbReference>
<dbReference type="InterPro" id="IPR050903">
    <property type="entry name" value="Bact_Chemotaxis_MeTrfase"/>
</dbReference>
<feature type="binding site" evidence="6">
    <location>
        <begin position="227"/>
        <end position="228"/>
    </location>
    <ligand>
        <name>S-adenosyl-L-methionine</name>
        <dbReference type="ChEBI" id="CHEBI:59789"/>
    </ligand>
</feature>
<evidence type="ECO:0000259" key="7">
    <source>
        <dbReference type="PROSITE" id="PS50123"/>
    </source>
</evidence>
<dbReference type="OrthoDB" id="9816309at2"/>
<dbReference type="InterPro" id="IPR029063">
    <property type="entry name" value="SAM-dependent_MTases_sf"/>
</dbReference>
<gene>
    <name evidence="8" type="ORF">SAMN06273570_3379</name>
</gene>
<dbReference type="InterPro" id="IPR036804">
    <property type="entry name" value="CheR_N_sf"/>
</dbReference>